<dbReference type="AlphaFoldDB" id="A0A2S0JVJ0"/>
<comment type="function">
    <text evidence="11">Catalyzes the attachment of glutamate to tRNA(Glu) in a two-step reaction: glutamate is first activated by ATP to form Glu-AMP and then transferred to the acceptor end of tRNA(Glu).</text>
</comment>
<feature type="binding site" evidence="11">
    <location>
        <position position="128"/>
    </location>
    <ligand>
        <name>Zn(2+)</name>
        <dbReference type="ChEBI" id="CHEBI:29105"/>
    </ligand>
</feature>
<sequence>MNKVNKVGIIFRRIFRRHLIMTKEVRVRYAPSPTGFLHIGGARTALFNYLYAKHHNGKFIVRIEDTDIERNVEGGEASQLDNLKWLGIEYDESIDIGGPYAPYRQMERLDIYKEHAEKLLQQGTAYKCFCSSEKLEASREEQKARGVAAPTYDGTCRHLSAEEVAAKEAAGEQYTIRMRVPENVTYEFDDLVRGHVAFESKDVGDWVLVKANGIPTYNYAVVLDDHFMEISHVFRGEEHLSNTPKQMMIFDAFGWEYPRFGHMTLIINENRKKLSKRDESIIQFVTQYKDLGYLPEAMFNFFALLGWSPEGEEEIFSKEEFIKIFDEKRLSKSPSMFDKQKLTWMNNQYIKKLSLEEVVALSLPHLQKAGLLPETLTAEERAWATDLIALYHEQMSFGAEIVELSSLFFNDHIEYDEEAKAVLAGEQVPEVMAAFKAQLENLEEFTPETVKAAIKAVQKETGHKGKNLFMPIRVVTTGETHGPELPNAICLIGKEKTIDRVEKYAK</sequence>
<feature type="binding site" evidence="11">
    <location>
        <position position="276"/>
    </location>
    <ligand>
        <name>ATP</name>
        <dbReference type="ChEBI" id="CHEBI:30616"/>
    </ligand>
</feature>
<evidence type="ECO:0000256" key="4">
    <source>
        <dbReference type="ARBA" id="ARBA00022490"/>
    </source>
</evidence>
<dbReference type="InterPro" id="IPR045462">
    <property type="entry name" value="aa-tRNA-synth_I_cd-bd"/>
</dbReference>
<evidence type="ECO:0000313" key="14">
    <source>
        <dbReference type="EMBL" id="AVK94974.1"/>
    </source>
</evidence>
<dbReference type="GO" id="GO:0005829">
    <property type="term" value="C:cytosol"/>
    <property type="evidence" value="ECO:0007669"/>
    <property type="project" value="TreeGrafter"/>
</dbReference>
<keyword evidence="11" id="KW-0862">Zinc</keyword>
<feature type="short sequence motif" description="'HIGH' region" evidence="11">
    <location>
        <begin position="31"/>
        <end position="41"/>
    </location>
</feature>
<evidence type="ECO:0000256" key="7">
    <source>
        <dbReference type="ARBA" id="ARBA00022840"/>
    </source>
</evidence>
<evidence type="ECO:0000256" key="3">
    <source>
        <dbReference type="ARBA" id="ARBA00011245"/>
    </source>
</evidence>
<dbReference type="InterPro" id="IPR001412">
    <property type="entry name" value="aa-tRNA-synth_I_CS"/>
</dbReference>
<keyword evidence="6 11" id="KW-0547">Nucleotide-binding</keyword>
<evidence type="ECO:0000259" key="13">
    <source>
        <dbReference type="Pfam" id="PF19269"/>
    </source>
</evidence>
<dbReference type="InterPro" id="IPR000924">
    <property type="entry name" value="Glu/Gln-tRNA-synth"/>
</dbReference>
<dbReference type="Pfam" id="PF00749">
    <property type="entry name" value="tRNA-synt_1c"/>
    <property type="match status" value="1"/>
</dbReference>
<comment type="subunit">
    <text evidence="3 11">Monomer.</text>
</comment>
<feature type="binding site" evidence="11">
    <location>
        <position position="158"/>
    </location>
    <ligand>
        <name>Zn(2+)</name>
        <dbReference type="ChEBI" id="CHEBI:29105"/>
    </ligand>
</feature>
<dbReference type="FunFam" id="3.40.50.620:FF:000007">
    <property type="entry name" value="Glutamate--tRNA ligase"/>
    <property type="match status" value="1"/>
</dbReference>
<dbReference type="InterPro" id="IPR004527">
    <property type="entry name" value="Glu-tRNA-ligase_bac/mito"/>
</dbReference>
<dbReference type="PANTHER" id="PTHR43311">
    <property type="entry name" value="GLUTAMATE--TRNA LIGASE"/>
    <property type="match status" value="1"/>
</dbReference>
<comment type="catalytic activity">
    <reaction evidence="10 11">
        <text>tRNA(Glu) + L-glutamate + ATP = L-glutamyl-tRNA(Glu) + AMP + diphosphate</text>
        <dbReference type="Rhea" id="RHEA:23540"/>
        <dbReference type="Rhea" id="RHEA-COMP:9663"/>
        <dbReference type="Rhea" id="RHEA-COMP:9680"/>
        <dbReference type="ChEBI" id="CHEBI:29985"/>
        <dbReference type="ChEBI" id="CHEBI:30616"/>
        <dbReference type="ChEBI" id="CHEBI:33019"/>
        <dbReference type="ChEBI" id="CHEBI:78442"/>
        <dbReference type="ChEBI" id="CHEBI:78520"/>
        <dbReference type="ChEBI" id="CHEBI:456215"/>
        <dbReference type="EC" id="6.1.1.17"/>
    </reaction>
</comment>
<feature type="domain" description="Glutamyl/glutaminyl-tRNA synthetase class Ib catalytic" evidence="12">
    <location>
        <begin position="24"/>
        <end position="344"/>
    </location>
</feature>
<protein>
    <recommendedName>
        <fullName evidence="11">Glutamate--tRNA ligase</fullName>
        <ecNumber evidence="11">6.1.1.17</ecNumber>
    </recommendedName>
    <alternativeName>
        <fullName evidence="11">Glutamyl-tRNA synthetase</fullName>
        <shortName evidence="11">GluRS</shortName>
    </alternativeName>
</protein>
<dbReference type="GO" id="GO:0008270">
    <property type="term" value="F:zinc ion binding"/>
    <property type="evidence" value="ECO:0007669"/>
    <property type="project" value="UniProtKB-UniRule"/>
</dbReference>
<keyword evidence="7 11" id="KW-0067">ATP-binding</keyword>
<dbReference type="CDD" id="cd00808">
    <property type="entry name" value="GluRS_core"/>
    <property type="match status" value="1"/>
</dbReference>
<dbReference type="SUPFAM" id="SSF52374">
    <property type="entry name" value="Nucleotidylyl transferase"/>
    <property type="match status" value="1"/>
</dbReference>
<dbReference type="InterPro" id="IPR020751">
    <property type="entry name" value="aa-tRNA-synth_I_codon-bd_sub2"/>
</dbReference>
<evidence type="ECO:0000256" key="10">
    <source>
        <dbReference type="ARBA" id="ARBA00048351"/>
    </source>
</evidence>
<feature type="binding site" evidence="11">
    <location>
        <position position="156"/>
    </location>
    <ligand>
        <name>Zn(2+)</name>
        <dbReference type="ChEBI" id="CHEBI:29105"/>
    </ligand>
</feature>
<evidence type="ECO:0000256" key="8">
    <source>
        <dbReference type="ARBA" id="ARBA00022917"/>
    </source>
</evidence>
<evidence type="ECO:0000256" key="1">
    <source>
        <dbReference type="ARBA" id="ARBA00004496"/>
    </source>
</evidence>
<evidence type="ECO:0000256" key="5">
    <source>
        <dbReference type="ARBA" id="ARBA00022598"/>
    </source>
</evidence>
<comment type="similarity">
    <text evidence="2 11">Belongs to the class-I aminoacyl-tRNA synthetase family. Glutamate--tRNA ligase type 1 subfamily.</text>
</comment>
<dbReference type="SUPFAM" id="SSF48163">
    <property type="entry name" value="An anticodon-binding domain of class I aminoacyl-tRNA synthetases"/>
    <property type="match status" value="1"/>
</dbReference>
<evidence type="ECO:0000313" key="15">
    <source>
        <dbReference type="Proteomes" id="UP000238825"/>
    </source>
</evidence>
<keyword evidence="11" id="KW-0479">Metal-binding</keyword>
<dbReference type="PANTHER" id="PTHR43311:SF2">
    <property type="entry name" value="GLUTAMATE--TRNA LIGASE, MITOCHONDRIAL-RELATED"/>
    <property type="match status" value="1"/>
</dbReference>
<evidence type="ECO:0000259" key="12">
    <source>
        <dbReference type="Pfam" id="PF00749"/>
    </source>
</evidence>
<dbReference type="GO" id="GO:0000049">
    <property type="term" value="F:tRNA binding"/>
    <property type="evidence" value="ECO:0007669"/>
    <property type="project" value="InterPro"/>
</dbReference>
<organism evidence="14 15">
    <name type="scientific">Lysinibacillus sphaericus</name>
    <name type="common">Bacillus sphaericus</name>
    <dbReference type="NCBI Taxonomy" id="1421"/>
    <lineage>
        <taxon>Bacteria</taxon>
        <taxon>Bacillati</taxon>
        <taxon>Bacillota</taxon>
        <taxon>Bacilli</taxon>
        <taxon>Bacillales</taxon>
        <taxon>Bacillaceae</taxon>
        <taxon>Lysinibacillus</taxon>
    </lineage>
</organism>
<evidence type="ECO:0000256" key="6">
    <source>
        <dbReference type="ARBA" id="ARBA00022741"/>
    </source>
</evidence>
<feature type="binding site" evidence="11">
    <location>
        <position position="130"/>
    </location>
    <ligand>
        <name>Zn(2+)</name>
        <dbReference type="ChEBI" id="CHEBI:29105"/>
    </ligand>
</feature>
<dbReference type="InterPro" id="IPR049940">
    <property type="entry name" value="GluQ/Sye"/>
</dbReference>
<dbReference type="Proteomes" id="UP000238825">
    <property type="component" value="Chromosome"/>
</dbReference>
<dbReference type="EC" id="6.1.1.17" evidence="11"/>
<dbReference type="PRINTS" id="PR00987">
    <property type="entry name" value="TRNASYNTHGLU"/>
</dbReference>
<comment type="cofactor">
    <cofactor evidence="11">
        <name>Zn(2+)</name>
        <dbReference type="ChEBI" id="CHEBI:29105"/>
    </cofactor>
    <text evidence="11">Binds 1 zinc ion per subunit.</text>
</comment>
<dbReference type="NCBIfam" id="TIGR00464">
    <property type="entry name" value="gltX_bact"/>
    <property type="match status" value="1"/>
</dbReference>
<evidence type="ECO:0000256" key="2">
    <source>
        <dbReference type="ARBA" id="ARBA00007894"/>
    </source>
</evidence>
<dbReference type="HAMAP" id="MF_00022">
    <property type="entry name" value="Glu_tRNA_synth_type1"/>
    <property type="match status" value="1"/>
</dbReference>
<dbReference type="Pfam" id="PF19269">
    <property type="entry name" value="Anticodon_2"/>
    <property type="match status" value="1"/>
</dbReference>
<gene>
    <name evidence="11" type="primary">gltX</name>
    <name evidence="14" type="ORF">LS41612_00995</name>
</gene>
<dbReference type="InterPro" id="IPR014729">
    <property type="entry name" value="Rossmann-like_a/b/a_fold"/>
</dbReference>
<feature type="domain" description="Aminoacyl-tRNA synthetase class I anticodon-binding" evidence="13">
    <location>
        <begin position="366"/>
        <end position="503"/>
    </location>
</feature>
<dbReference type="InterPro" id="IPR033910">
    <property type="entry name" value="GluRS_core"/>
</dbReference>
<name>A0A2S0JVJ0_LYSSH</name>
<keyword evidence="8 11" id="KW-0648">Protein biosynthesis</keyword>
<dbReference type="InterPro" id="IPR020058">
    <property type="entry name" value="Glu/Gln-tRNA-synth_Ib_cat-dom"/>
</dbReference>
<dbReference type="EMBL" id="CP019980">
    <property type="protein sequence ID" value="AVK94974.1"/>
    <property type="molecule type" value="Genomic_DNA"/>
</dbReference>
<dbReference type="FunFam" id="1.10.10.350:FF:000002">
    <property type="entry name" value="Glutamate--tRNA ligase"/>
    <property type="match status" value="1"/>
</dbReference>
<reference evidence="14 15" key="1">
    <citation type="submission" date="2017-03" db="EMBL/GenBank/DDBJ databases">
        <title>The whole genome sequencing and assembly of Lysinibacillus sphaericus DSM 28T strain.</title>
        <authorList>
            <person name="Lee Y.-J."/>
            <person name="Yi H."/>
            <person name="Bahn Y.-S."/>
            <person name="Kim J.F."/>
            <person name="Lee D.-W."/>
        </authorList>
    </citation>
    <scope>NUCLEOTIDE SEQUENCE [LARGE SCALE GENOMIC DNA]</scope>
    <source>
        <strain evidence="14 15">DSM 28</strain>
    </source>
</reference>
<keyword evidence="9 11" id="KW-0030">Aminoacyl-tRNA synthetase</keyword>
<proteinExistence type="inferred from homology"/>
<dbReference type="GO" id="GO:0005524">
    <property type="term" value="F:ATP binding"/>
    <property type="evidence" value="ECO:0007669"/>
    <property type="project" value="UniProtKB-UniRule"/>
</dbReference>
<accession>A0A2S0JVJ0</accession>
<evidence type="ECO:0000256" key="9">
    <source>
        <dbReference type="ARBA" id="ARBA00023146"/>
    </source>
</evidence>
<dbReference type="InterPro" id="IPR008925">
    <property type="entry name" value="aa_tRNA-synth_I_cd-bd_sf"/>
</dbReference>
<keyword evidence="5 11" id="KW-0436">Ligase</keyword>
<comment type="subcellular location">
    <subcellularLocation>
        <location evidence="1 11">Cytoplasm</location>
    </subcellularLocation>
</comment>
<keyword evidence="4 11" id="KW-0963">Cytoplasm</keyword>
<dbReference type="Gene3D" id="1.10.10.350">
    <property type="match status" value="1"/>
</dbReference>
<dbReference type="GO" id="GO:0004818">
    <property type="term" value="F:glutamate-tRNA ligase activity"/>
    <property type="evidence" value="ECO:0007669"/>
    <property type="project" value="UniProtKB-UniRule"/>
</dbReference>
<dbReference type="Gene3D" id="3.40.50.620">
    <property type="entry name" value="HUPs"/>
    <property type="match status" value="1"/>
</dbReference>
<dbReference type="GO" id="GO:0006424">
    <property type="term" value="P:glutamyl-tRNA aminoacylation"/>
    <property type="evidence" value="ECO:0007669"/>
    <property type="project" value="UniProtKB-UniRule"/>
</dbReference>
<dbReference type="PROSITE" id="PS00178">
    <property type="entry name" value="AA_TRNA_LIGASE_I"/>
    <property type="match status" value="1"/>
</dbReference>
<evidence type="ECO:0000256" key="11">
    <source>
        <dbReference type="HAMAP-Rule" id="MF_00022"/>
    </source>
</evidence>
<feature type="short sequence motif" description="'KMSKS' region" evidence="11">
    <location>
        <begin position="273"/>
        <end position="277"/>
    </location>
</feature>